<sequence>MQSATGKRSSNKLILIPGFMSPAWMLYPMQQYLKRDFDTVVRWDYPRIFSDLDIVTDSLAKLLDSSNCKSSGESNSERNGERVSIVAHSFGDWITRSALQKTRHQNFGALVSVCPVTTAVPIVRHTRSLSAKLTCELAVMASADRAEVSIPDHIHIKRSIVWVKGEILVQEKSHDPRVARQRHVWAFHNSVLFQRNGWQVIREELQANLFQ</sequence>
<organism evidence="1 2">
    <name type="scientific">Rubripirellula obstinata</name>
    <dbReference type="NCBI Taxonomy" id="406547"/>
    <lineage>
        <taxon>Bacteria</taxon>
        <taxon>Pseudomonadati</taxon>
        <taxon>Planctomycetota</taxon>
        <taxon>Planctomycetia</taxon>
        <taxon>Pirellulales</taxon>
        <taxon>Pirellulaceae</taxon>
        <taxon>Rubripirellula</taxon>
    </lineage>
</organism>
<dbReference type="GO" id="GO:0016787">
    <property type="term" value="F:hydrolase activity"/>
    <property type="evidence" value="ECO:0007669"/>
    <property type="project" value="UniProtKB-KW"/>
</dbReference>
<dbReference type="SUPFAM" id="SSF53474">
    <property type="entry name" value="alpha/beta-Hydrolases"/>
    <property type="match status" value="1"/>
</dbReference>
<dbReference type="AlphaFoldDB" id="A0A5B1CDI4"/>
<gene>
    <name evidence="1" type="ORF">LF1_11680</name>
</gene>
<proteinExistence type="predicted"/>
<name>A0A5B1CDI4_9BACT</name>
<accession>A0A5B1CDI4</accession>
<evidence type="ECO:0000313" key="2">
    <source>
        <dbReference type="Proteomes" id="UP000322699"/>
    </source>
</evidence>
<reference evidence="1 2" key="1">
    <citation type="submission" date="2019-08" db="EMBL/GenBank/DDBJ databases">
        <title>Deep-cultivation of Planctomycetes and their phenomic and genomic characterization uncovers novel biology.</title>
        <authorList>
            <person name="Wiegand S."/>
            <person name="Jogler M."/>
            <person name="Boedeker C."/>
            <person name="Pinto D."/>
            <person name="Vollmers J."/>
            <person name="Rivas-Marin E."/>
            <person name="Kohn T."/>
            <person name="Peeters S.H."/>
            <person name="Heuer A."/>
            <person name="Rast P."/>
            <person name="Oberbeckmann S."/>
            <person name="Bunk B."/>
            <person name="Jeske O."/>
            <person name="Meyerdierks A."/>
            <person name="Storesund J.E."/>
            <person name="Kallscheuer N."/>
            <person name="Luecker S."/>
            <person name="Lage O.M."/>
            <person name="Pohl T."/>
            <person name="Merkel B.J."/>
            <person name="Hornburger P."/>
            <person name="Mueller R.-W."/>
            <person name="Bruemmer F."/>
            <person name="Labrenz M."/>
            <person name="Spormann A.M."/>
            <person name="Op Den Camp H."/>
            <person name="Overmann J."/>
            <person name="Amann R."/>
            <person name="Jetten M.S.M."/>
            <person name="Mascher T."/>
            <person name="Medema M.H."/>
            <person name="Devos D.P."/>
            <person name="Kaster A.-K."/>
            <person name="Ovreas L."/>
            <person name="Rohde M."/>
            <person name="Galperin M.Y."/>
            <person name="Jogler C."/>
        </authorList>
    </citation>
    <scope>NUCLEOTIDE SEQUENCE [LARGE SCALE GENOMIC DNA]</scope>
    <source>
        <strain evidence="1 2">LF1</strain>
    </source>
</reference>
<protein>
    <submittedName>
        <fullName evidence="1">Alpha/beta hydrolase family protein</fullName>
    </submittedName>
</protein>
<dbReference type="Proteomes" id="UP000322699">
    <property type="component" value="Unassembled WGS sequence"/>
</dbReference>
<dbReference type="InterPro" id="IPR029058">
    <property type="entry name" value="AB_hydrolase_fold"/>
</dbReference>
<evidence type="ECO:0000313" key="1">
    <source>
        <dbReference type="EMBL" id="KAA1258646.1"/>
    </source>
</evidence>
<dbReference type="OrthoDB" id="274145at2"/>
<dbReference type="EMBL" id="VRLW01000001">
    <property type="protein sequence ID" value="KAA1258646.1"/>
    <property type="molecule type" value="Genomic_DNA"/>
</dbReference>
<dbReference type="RefSeq" id="WP_149752625.1">
    <property type="nucleotide sequence ID" value="NZ_LWSK01000076.1"/>
</dbReference>
<dbReference type="Gene3D" id="3.40.50.1820">
    <property type="entry name" value="alpha/beta hydrolase"/>
    <property type="match status" value="1"/>
</dbReference>
<keyword evidence="1" id="KW-0378">Hydrolase</keyword>
<comment type="caution">
    <text evidence="1">The sequence shown here is derived from an EMBL/GenBank/DDBJ whole genome shotgun (WGS) entry which is preliminary data.</text>
</comment>
<keyword evidence="2" id="KW-1185">Reference proteome</keyword>